<evidence type="ECO:0000313" key="3">
    <source>
        <dbReference type="Proteomes" id="UP000002255"/>
    </source>
</evidence>
<feature type="domain" description="Helix-turn-helix" evidence="1">
    <location>
        <begin position="44"/>
        <end position="88"/>
    </location>
</feature>
<protein>
    <submittedName>
        <fullName evidence="2">DNA binding domain protein, excisionase family</fullName>
    </submittedName>
</protein>
<reference evidence="3" key="1">
    <citation type="submission" date="2009-11" db="EMBL/GenBank/DDBJ databases">
        <title>The complete chromosome of Xylanimonas cellulosilytica DSM 15894.</title>
        <authorList>
            <consortium name="US DOE Joint Genome Institute (JGI-PGF)"/>
            <person name="Lucas S."/>
            <person name="Copeland A."/>
            <person name="Lapidus A."/>
            <person name="Glavina del Rio T."/>
            <person name="Dalin E."/>
            <person name="Tice H."/>
            <person name="Bruce D."/>
            <person name="Goodwin L."/>
            <person name="Pitluck S."/>
            <person name="Kyrpides N."/>
            <person name="Mavromatis K."/>
            <person name="Ivanova N."/>
            <person name="Mikhailova N."/>
            <person name="Foster B."/>
            <person name="Clum A."/>
            <person name="Brettin T."/>
            <person name="Detter J.C."/>
            <person name="Han C."/>
            <person name="Larimer F."/>
            <person name="Land M."/>
            <person name="Hauser L."/>
            <person name="Markowitz V."/>
            <person name="Cheng J.F."/>
            <person name="Hugenholtz P."/>
            <person name="Woyke T."/>
            <person name="Wu D."/>
            <person name="Gehrich-Schroeter G."/>
            <person name="Schneider S."/>
            <person name="Pukall S.R."/>
            <person name="Klenk H.P."/>
            <person name="Eisen J.A."/>
        </authorList>
    </citation>
    <scope>NUCLEOTIDE SEQUENCE [LARGE SCALE GENOMIC DNA]</scope>
    <source>
        <strain evidence="3">DSM 15894 / CECT 5975 / LMG 20990 / XIL07</strain>
    </source>
</reference>
<dbReference type="InterPro" id="IPR010093">
    <property type="entry name" value="SinI_DNA-bd"/>
</dbReference>
<dbReference type="SUPFAM" id="SSF46955">
    <property type="entry name" value="Putative DNA-binding domain"/>
    <property type="match status" value="1"/>
</dbReference>
<proteinExistence type="predicted"/>
<evidence type="ECO:0000259" key="1">
    <source>
        <dbReference type="Pfam" id="PF12728"/>
    </source>
</evidence>
<name>D1BXW5_XYLCX</name>
<reference evidence="2 3" key="2">
    <citation type="journal article" date="2010" name="Stand. Genomic Sci.">
        <title>Complete genome sequence of Xylanimonas cellulosilytica type strain (XIL07).</title>
        <authorList>
            <person name="Foster B."/>
            <person name="Pukall R."/>
            <person name="Abt B."/>
            <person name="Nolan M."/>
            <person name="Glavina Del Rio T."/>
            <person name="Chen F."/>
            <person name="Lucas S."/>
            <person name="Tice H."/>
            <person name="Pitluck S."/>
            <person name="Cheng J.-F."/>
            <person name="Chertkov O."/>
            <person name="Brettin T."/>
            <person name="Han C."/>
            <person name="Detter J.C."/>
            <person name="Bruce D."/>
            <person name="Goodwin L."/>
            <person name="Ivanova N."/>
            <person name="Mavromatis K."/>
            <person name="Pati A."/>
            <person name="Mikhailova N."/>
            <person name="Chen A."/>
            <person name="Palaniappan K."/>
            <person name="Land M."/>
            <person name="Hauser L."/>
            <person name="Chang Y.-J."/>
            <person name="Jeffries C.D."/>
            <person name="Chain P."/>
            <person name="Rohde M."/>
            <person name="Goeker M."/>
            <person name="Bristow J."/>
            <person name="Eisen J.A."/>
            <person name="Markowitz V."/>
            <person name="Hugenholtz P."/>
            <person name="Kyrpides N.C."/>
            <person name="Klenk H.-P."/>
            <person name="Lapidus A."/>
        </authorList>
    </citation>
    <scope>NUCLEOTIDE SEQUENCE [LARGE SCALE GENOMIC DNA]</scope>
    <source>
        <strain evidence="3">DSM 15894 / CECT 5975 / LMG 20990 / XIL07</strain>
    </source>
</reference>
<dbReference type="KEGG" id="xce:Xcel_2742"/>
<dbReference type="GO" id="GO:0003677">
    <property type="term" value="F:DNA binding"/>
    <property type="evidence" value="ECO:0007669"/>
    <property type="project" value="InterPro"/>
</dbReference>
<evidence type="ECO:0000313" key="2">
    <source>
        <dbReference type="EMBL" id="ACZ31756.1"/>
    </source>
</evidence>
<dbReference type="NCBIfam" id="TIGR01764">
    <property type="entry name" value="excise"/>
    <property type="match status" value="1"/>
</dbReference>
<accession>D1BXW5</accession>
<organism evidence="2 3">
    <name type="scientific">Xylanimonas cellulosilytica (strain DSM 15894 / JCM 12276 / CECT 5975 / KCTC 9989 / LMG 20990 / NBRC 107835 / XIL07)</name>
    <dbReference type="NCBI Taxonomy" id="446471"/>
    <lineage>
        <taxon>Bacteria</taxon>
        <taxon>Bacillati</taxon>
        <taxon>Actinomycetota</taxon>
        <taxon>Actinomycetes</taxon>
        <taxon>Micrococcales</taxon>
        <taxon>Promicromonosporaceae</taxon>
        <taxon>Xylanimonas</taxon>
    </lineage>
</organism>
<dbReference type="InterPro" id="IPR009061">
    <property type="entry name" value="DNA-bd_dom_put_sf"/>
</dbReference>
<dbReference type="InterPro" id="IPR041657">
    <property type="entry name" value="HTH_17"/>
</dbReference>
<dbReference type="EMBL" id="CP001821">
    <property type="protein sequence ID" value="ACZ31756.1"/>
    <property type="molecule type" value="Genomic_DNA"/>
</dbReference>
<dbReference type="Pfam" id="PF12728">
    <property type="entry name" value="HTH_17"/>
    <property type="match status" value="1"/>
</dbReference>
<dbReference type="AlphaFoldDB" id="D1BXW5"/>
<dbReference type="HOGENOM" id="CLU_2132579_0_0_11"/>
<dbReference type="STRING" id="446471.Xcel_2742"/>
<dbReference type="Proteomes" id="UP000002255">
    <property type="component" value="Chromosome"/>
</dbReference>
<sequence>MCPLCIMSSMTIIDITPDTDWQALVAEHLAAGDRVSLRFETPSMTPQEMADSLGVSRPSIMRWIGEGKITSQRHGNRHRIPNSEVERFRSWYIQDVVDASADDALAELFGDTK</sequence>
<gene>
    <name evidence="2" type="ordered locus">Xcel_2742</name>
</gene>
<dbReference type="eggNOG" id="COG2452">
    <property type="taxonomic scope" value="Bacteria"/>
</dbReference>
<keyword evidence="3" id="KW-1185">Reference proteome</keyword>